<evidence type="ECO:0000313" key="3">
    <source>
        <dbReference type="Proteomes" id="UP000198923"/>
    </source>
</evidence>
<feature type="region of interest" description="Disordered" evidence="1">
    <location>
        <begin position="447"/>
        <end position="487"/>
    </location>
</feature>
<feature type="region of interest" description="Disordered" evidence="1">
    <location>
        <begin position="205"/>
        <end position="231"/>
    </location>
</feature>
<gene>
    <name evidence="2" type="ORF">SAMN05421505_113151</name>
</gene>
<name>A0A1G8B5U4_9ACTN</name>
<feature type="compositionally biased region" description="Acidic residues" evidence="1">
    <location>
        <begin position="478"/>
        <end position="487"/>
    </location>
</feature>
<organism evidence="2 3">
    <name type="scientific">Sinosporangium album</name>
    <dbReference type="NCBI Taxonomy" id="504805"/>
    <lineage>
        <taxon>Bacteria</taxon>
        <taxon>Bacillati</taxon>
        <taxon>Actinomycetota</taxon>
        <taxon>Actinomycetes</taxon>
        <taxon>Streptosporangiales</taxon>
        <taxon>Streptosporangiaceae</taxon>
        <taxon>Sinosporangium</taxon>
    </lineage>
</organism>
<evidence type="ECO:0000313" key="2">
    <source>
        <dbReference type="EMBL" id="SDH28514.1"/>
    </source>
</evidence>
<dbReference type="Proteomes" id="UP000198923">
    <property type="component" value="Unassembled WGS sequence"/>
</dbReference>
<dbReference type="STRING" id="504805.SAMN05421505_113151"/>
<keyword evidence="3" id="KW-1185">Reference proteome</keyword>
<dbReference type="EMBL" id="FNCN01000013">
    <property type="protein sequence ID" value="SDH28514.1"/>
    <property type="molecule type" value="Genomic_DNA"/>
</dbReference>
<accession>A0A1G8B5U4</accession>
<evidence type="ECO:0000256" key="1">
    <source>
        <dbReference type="SAM" id="MobiDB-lite"/>
    </source>
</evidence>
<proteinExistence type="predicted"/>
<dbReference type="AlphaFoldDB" id="A0A1G8B5U4"/>
<protein>
    <submittedName>
        <fullName evidence="2">Uncharacterized protein</fullName>
    </submittedName>
</protein>
<sequence length="487" mass="52443">MSMFRSYLKAQAFHEGRAQPSATVRHVHLSHAPLVFVPLRMAGEAAAPLGAMVGCDRAAPTLLVVPQPRNRELRFAFATELAAVVLPYIERFAGETETVEAKTPYERCLDAPQILVPNPRGVAFSRLLGRSTRFRRTSGPYAVPPSVPAFGQWLTFLAERAEHAGSSMFLAMTDVLAAHWVTGQSGVEDGTLAALLAWIAPPAGSTGHEAAAESEDPTRTPPAGPDTDPEFDRKVLQPAIDAYDASGSPERVEEALRRHLQPTWDLMWRAVDLLRGLPEAAGVSGRWERDRTALAREVARLGENPTPQGRWDSPVAAARRLAALEIAQQTYEAARAFDDPLAMAEYRVEGAAFAGEVVAVEADRRIVPPGGKRAVPRPLVTVRTGDPVRLAPGTRVFSPARRTQRKAEIVSVAGDTVTIQINDGMGQGREPAPGSVPSLGEVVCYTDLDPGGGRTPPLPALSDTPWTHGGPPEPYVPTDEDAQESWS</sequence>
<dbReference type="OrthoDB" id="140186at2"/>
<dbReference type="RefSeq" id="WP_093171274.1">
    <property type="nucleotide sequence ID" value="NZ_FNCN01000013.1"/>
</dbReference>
<reference evidence="2 3" key="1">
    <citation type="submission" date="2016-10" db="EMBL/GenBank/DDBJ databases">
        <authorList>
            <person name="de Groot N.N."/>
        </authorList>
    </citation>
    <scope>NUCLEOTIDE SEQUENCE [LARGE SCALE GENOMIC DNA]</scope>
    <source>
        <strain evidence="2 3">CPCC 201354</strain>
    </source>
</reference>